<dbReference type="PROSITE" id="PS50115">
    <property type="entry name" value="ARFGAP"/>
    <property type="match status" value="1"/>
</dbReference>
<keyword evidence="1" id="KW-0479">Metal-binding</keyword>
<dbReference type="Pfam" id="PF01412">
    <property type="entry name" value="ArfGap"/>
    <property type="match status" value="1"/>
</dbReference>
<dbReference type="InterPro" id="IPR038508">
    <property type="entry name" value="ArfGAP_dom_sf"/>
</dbReference>
<dbReference type="InterPro" id="IPR051718">
    <property type="entry name" value="ARF_GTPase-activating"/>
</dbReference>
<dbReference type="PANTHER" id="PTHR45705">
    <property type="entry name" value="FI20236P1"/>
    <property type="match status" value="1"/>
</dbReference>
<dbReference type="Proteomes" id="UP001165090">
    <property type="component" value="Unassembled WGS sequence"/>
</dbReference>
<feature type="compositionally biased region" description="Polar residues" evidence="2">
    <location>
        <begin position="544"/>
        <end position="557"/>
    </location>
</feature>
<feature type="region of interest" description="Disordered" evidence="2">
    <location>
        <begin position="533"/>
        <end position="564"/>
    </location>
</feature>
<reference evidence="4 5" key="1">
    <citation type="journal article" date="2023" name="IScience">
        <title>Expanded male sex-determining region conserved during the evolution of homothallism in the green alga Volvox.</title>
        <authorList>
            <person name="Yamamoto K."/>
            <person name="Matsuzaki R."/>
            <person name="Mahakham W."/>
            <person name="Heman W."/>
            <person name="Sekimoto H."/>
            <person name="Kawachi M."/>
            <person name="Minakuchi Y."/>
            <person name="Toyoda A."/>
            <person name="Nozaki H."/>
        </authorList>
    </citation>
    <scope>NUCLEOTIDE SEQUENCE [LARGE SCALE GENOMIC DNA]</scope>
    <source>
        <strain evidence="4 5">NIES-4468</strain>
    </source>
</reference>
<dbReference type="PRINTS" id="PR00405">
    <property type="entry name" value="REVINTRACTNG"/>
</dbReference>
<keyword evidence="1" id="KW-0862">Zinc</keyword>
<feature type="region of interest" description="Disordered" evidence="2">
    <location>
        <begin position="442"/>
        <end position="474"/>
    </location>
</feature>
<dbReference type="InterPro" id="IPR037278">
    <property type="entry name" value="ARFGAP/RecO"/>
</dbReference>
<comment type="caution">
    <text evidence="4">The sequence shown here is derived from an EMBL/GenBank/DDBJ whole genome shotgun (WGS) entry which is preliminary data.</text>
</comment>
<evidence type="ECO:0000256" key="2">
    <source>
        <dbReference type="SAM" id="MobiDB-lite"/>
    </source>
</evidence>
<organism evidence="4 5">
    <name type="scientific">Volvox africanus</name>
    <dbReference type="NCBI Taxonomy" id="51714"/>
    <lineage>
        <taxon>Eukaryota</taxon>
        <taxon>Viridiplantae</taxon>
        <taxon>Chlorophyta</taxon>
        <taxon>core chlorophytes</taxon>
        <taxon>Chlorophyceae</taxon>
        <taxon>CS clade</taxon>
        <taxon>Chlamydomonadales</taxon>
        <taxon>Volvocaceae</taxon>
        <taxon>Volvox</taxon>
    </lineage>
</organism>
<gene>
    <name evidence="4" type="ORF">VaNZ11_004798</name>
</gene>
<feature type="compositionally biased region" description="Low complexity" evidence="2">
    <location>
        <begin position="442"/>
        <end position="455"/>
    </location>
</feature>
<dbReference type="SMART" id="SM00105">
    <property type="entry name" value="ArfGap"/>
    <property type="match status" value="1"/>
</dbReference>
<dbReference type="Gene3D" id="1.10.220.150">
    <property type="entry name" value="Arf GTPase activating protein"/>
    <property type="match status" value="1"/>
</dbReference>
<protein>
    <recommendedName>
        <fullName evidence="3">Arf-GAP domain-containing protein</fullName>
    </recommendedName>
</protein>
<evidence type="ECO:0000259" key="3">
    <source>
        <dbReference type="PROSITE" id="PS50115"/>
    </source>
</evidence>
<name>A0ABQ5RXD0_9CHLO</name>
<dbReference type="EMBL" id="BSDZ01000011">
    <property type="protein sequence ID" value="GLI62232.1"/>
    <property type="molecule type" value="Genomic_DNA"/>
</dbReference>
<keyword evidence="5" id="KW-1185">Reference proteome</keyword>
<keyword evidence="1" id="KW-0863">Zinc-finger</keyword>
<evidence type="ECO:0000313" key="5">
    <source>
        <dbReference type="Proteomes" id="UP001165090"/>
    </source>
</evidence>
<sequence length="595" mass="62240">MNFNSKRTVSDEQNERHKRLLANILKEEGNKSCADCKTRNPTWASVNLGVFVCLTCSGIHRSLGVHISQVRSCNLDTWLPKQVEFCRVMGNVKGNRYWEARLPKDFRRPPSGNPNPELSAFIRAKYMDRAYAATDAQPPTIDNYLNHPYGLDATDSVHSPPAAPATSTASAVPTVTRPAAPDMLNGTPTKAPQPAAVLTVDLLGGFDDLSSVGTMPMSPPTAPASADPFGSFISAPPAAASATSHLNGLEWTDFYAAAPASSSSPSLNQLAPPAAPAAQQLIAIAAAGTGGTGHHRSHSVTEGVNLGAGVGGTTGNTATTRFISHTKTLSSTQPDLDPYRVTQMALAHNHEVGNYYQPHSLQHLNHHNHNQQQNIIGYNKSNSYPQHSRVGVHNGAVAPPNELFTLPPDDLLAGLTIHHVMESMAAVPPAAAAAADDPFQFSSSSSSAAAFPPQVDGKPHGRHKRHPSNAKSSEEVIRLFDAEPSTGAAAPGGSSSGGGAAAAAAAVAATVTLATPLDDPFGDFVSVGPHAATTTTSTTSTTTQNGGNVHGLNSLSEQQQQQQQKLKQKQKQQLLLEAHTGTNGFAGSGVSSSLL</sequence>
<proteinExistence type="predicted"/>
<accession>A0ABQ5RXD0</accession>
<dbReference type="InterPro" id="IPR001164">
    <property type="entry name" value="ArfGAP_dom"/>
</dbReference>
<feature type="compositionally biased region" description="Low complexity" evidence="2">
    <location>
        <begin position="533"/>
        <end position="543"/>
    </location>
</feature>
<dbReference type="CDD" id="cd08204">
    <property type="entry name" value="ArfGap"/>
    <property type="match status" value="1"/>
</dbReference>
<evidence type="ECO:0000256" key="1">
    <source>
        <dbReference type="PROSITE-ProRule" id="PRU00288"/>
    </source>
</evidence>
<dbReference type="SUPFAM" id="SSF57863">
    <property type="entry name" value="ArfGap/RecO-like zinc finger"/>
    <property type="match status" value="1"/>
</dbReference>
<dbReference type="PANTHER" id="PTHR45705:SF1">
    <property type="entry name" value="FI20236P1"/>
    <property type="match status" value="1"/>
</dbReference>
<feature type="domain" description="Arf-GAP" evidence="3">
    <location>
        <begin position="18"/>
        <end position="139"/>
    </location>
</feature>
<evidence type="ECO:0000313" key="4">
    <source>
        <dbReference type="EMBL" id="GLI62232.1"/>
    </source>
</evidence>